<accession>Q5Z6L6</accession>
<organism evidence="1 2">
    <name type="scientific">Oryza sativa subsp. japonica</name>
    <name type="common">Rice</name>
    <dbReference type="NCBI Taxonomy" id="39947"/>
    <lineage>
        <taxon>Eukaryota</taxon>
        <taxon>Viridiplantae</taxon>
        <taxon>Streptophyta</taxon>
        <taxon>Embryophyta</taxon>
        <taxon>Tracheophyta</taxon>
        <taxon>Spermatophyta</taxon>
        <taxon>Magnoliopsida</taxon>
        <taxon>Liliopsida</taxon>
        <taxon>Poales</taxon>
        <taxon>Poaceae</taxon>
        <taxon>BOP clade</taxon>
        <taxon>Oryzoideae</taxon>
        <taxon>Oryzeae</taxon>
        <taxon>Oryzinae</taxon>
        <taxon>Oryza</taxon>
        <taxon>Oryza sativa</taxon>
    </lineage>
</organism>
<gene>
    <name evidence="1" type="primary">OSJNBa0084K06.15</name>
</gene>
<evidence type="ECO:0000313" key="2">
    <source>
        <dbReference type="Proteomes" id="UP000000763"/>
    </source>
</evidence>
<name>Q5Z6L6_ORYSJ</name>
<reference evidence="2" key="2">
    <citation type="journal article" date="2008" name="Nucleic Acids Res.">
        <title>The rice annotation project database (RAP-DB): 2008 update.</title>
        <authorList>
            <consortium name="The rice annotation project (RAP)"/>
        </authorList>
    </citation>
    <scope>GENOME REANNOTATION</scope>
    <source>
        <strain evidence="2">cv. Nipponbare</strain>
    </source>
</reference>
<dbReference type="Proteomes" id="UP000000763">
    <property type="component" value="Chromosome 6"/>
</dbReference>
<sequence length="85" mass="9365">MSEFDIFSSPWRSRRTSTKSPKTTLIFVVVLAALLLWLSPANPDGRTRTDEAVLGLRDGLTRTMRARTPRVALAASPARHDGGRS</sequence>
<reference evidence="2" key="1">
    <citation type="journal article" date="2005" name="Nature">
        <title>The map-based sequence of the rice genome.</title>
        <authorList>
            <consortium name="International rice genome sequencing project (IRGSP)"/>
            <person name="Matsumoto T."/>
            <person name="Wu J."/>
            <person name="Kanamori H."/>
            <person name="Katayose Y."/>
            <person name="Fujisawa M."/>
            <person name="Namiki N."/>
            <person name="Mizuno H."/>
            <person name="Yamamoto K."/>
            <person name="Antonio B.A."/>
            <person name="Baba T."/>
            <person name="Sakata K."/>
            <person name="Nagamura Y."/>
            <person name="Aoki H."/>
            <person name="Arikawa K."/>
            <person name="Arita K."/>
            <person name="Bito T."/>
            <person name="Chiden Y."/>
            <person name="Fujitsuka N."/>
            <person name="Fukunaka R."/>
            <person name="Hamada M."/>
            <person name="Harada C."/>
            <person name="Hayashi A."/>
            <person name="Hijishita S."/>
            <person name="Honda M."/>
            <person name="Hosokawa S."/>
            <person name="Ichikawa Y."/>
            <person name="Idonuma A."/>
            <person name="Iijima M."/>
            <person name="Ikeda M."/>
            <person name="Ikeno M."/>
            <person name="Ito K."/>
            <person name="Ito S."/>
            <person name="Ito T."/>
            <person name="Ito Y."/>
            <person name="Ito Y."/>
            <person name="Iwabuchi A."/>
            <person name="Kamiya K."/>
            <person name="Karasawa W."/>
            <person name="Kurita K."/>
            <person name="Katagiri S."/>
            <person name="Kikuta A."/>
            <person name="Kobayashi H."/>
            <person name="Kobayashi N."/>
            <person name="Machita K."/>
            <person name="Maehara T."/>
            <person name="Masukawa M."/>
            <person name="Mizubayashi T."/>
            <person name="Mukai Y."/>
            <person name="Nagasaki H."/>
            <person name="Nagata Y."/>
            <person name="Naito S."/>
            <person name="Nakashima M."/>
            <person name="Nakama Y."/>
            <person name="Nakamichi Y."/>
            <person name="Nakamura M."/>
            <person name="Meguro A."/>
            <person name="Negishi M."/>
            <person name="Ohta I."/>
            <person name="Ohta T."/>
            <person name="Okamoto M."/>
            <person name="Ono N."/>
            <person name="Saji S."/>
            <person name="Sakaguchi M."/>
            <person name="Sakai K."/>
            <person name="Shibata M."/>
            <person name="Shimokawa T."/>
            <person name="Song J."/>
            <person name="Takazaki Y."/>
            <person name="Terasawa K."/>
            <person name="Tsugane M."/>
            <person name="Tsuji K."/>
            <person name="Ueda S."/>
            <person name="Waki K."/>
            <person name="Yamagata H."/>
            <person name="Yamamoto M."/>
            <person name="Yamamoto S."/>
            <person name="Yamane H."/>
            <person name="Yoshiki S."/>
            <person name="Yoshihara R."/>
            <person name="Yukawa K."/>
            <person name="Zhong H."/>
            <person name="Yano M."/>
            <person name="Yuan Q."/>
            <person name="Ouyang S."/>
            <person name="Liu J."/>
            <person name="Jones K.M."/>
            <person name="Gansberger K."/>
            <person name="Moffat K."/>
            <person name="Hill J."/>
            <person name="Bera J."/>
            <person name="Fadrosh D."/>
            <person name="Jin S."/>
            <person name="Johri S."/>
            <person name="Kim M."/>
            <person name="Overton L."/>
            <person name="Reardon M."/>
            <person name="Tsitrin T."/>
            <person name="Vuong H."/>
            <person name="Weaver B."/>
            <person name="Ciecko A."/>
            <person name="Tallon L."/>
            <person name="Jackson J."/>
            <person name="Pai G."/>
            <person name="Aken S.V."/>
            <person name="Utterback T."/>
            <person name="Reidmuller S."/>
            <person name="Feldblyum T."/>
            <person name="Hsiao J."/>
            <person name="Zismann V."/>
            <person name="Iobst S."/>
            <person name="de Vazeille A.R."/>
            <person name="Buell C.R."/>
            <person name="Ying K."/>
            <person name="Li Y."/>
            <person name="Lu T."/>
            <person name="Huang Y."/>
            <person name="Zhao Q."/>
            <person name="Feng Q."/>
            <person name="Zhang L."/>
            <person name="Zhu J."/>
            <person name="Weng Q."/>
            <person name="Mu J."/>
            <person name="Lu Y."/>
            <person name="Fan D."/>
            <person name="Liu Y."/>
            <person name="Guan J."/>
            <person name="Zhang Y."/>
            <person name="Yu S."/>
            <person name="Liu X."/>
            <person name="Zhang Y."/>
            <person name="Hong G."/>
            <person name="Han B."/>
            <person name="Choisne N."/>
            <person name="Demange N."/>
            <person name="Orjeda G."/>
            <person name="Samain S."/>
            <person name="Cattolico L."/>
            <person name="Pelletier E."/>
            <person name="Couloux A."/>
            <person name="Segurens B."/>
            <person name="Wincker P."/>
            <person name="D'Hont A."/>
            <person name="Scarpelli C."/>
            <person name="Weissenbach J."/>
            <person name="Salanoubat M."/>
            <person name="Quetier F."/>
            <person name="Yu Y."/>
            <person name="Kim H.R."/>
            <person name="Rambo T."/>
            <person name="Currie J."/>
            <person name="Collura K."/>
            <person name="Luo M."/>
            <person name="Yang T."/>
            <person name="Ammiraju J.S.S."/>
            <person name="Engler F."/>
            <person name="Soderlund C."/>
            <person name="Wing R.A."/>
            <person name="Palmer L.E."/>
            <person name="de la Bastide M."/>
            <person name="Spiegel L."/>
            <person name="Nascimento L."/>
            <person name="Zutavern T."/>
            <person name="O'Shaughnessy A."/>
            <person name="Dike S."/>
            <person name="Dedhia N."/>
            <person name="Preston R."/>
            <person name="Balija V."/>
            <person name="McCombie W.R."/>
            <person name="Chow T."/>
            <person name="Chen H."/>
            <person name="Chung M."/>
            <person name="Chen C."/>
            <person name="Shaw J."/>
            <person name="Wu H."/>
            <person name="Hsiao K."/>
            <person name="Chao Y."/>
            <person name="Chu M."/>
            <person name="Cheng C."/>
            <person name="Hour A."/>
            <person name="Lee P."/>
            <person name="Lin S."/>
            <person name="Lin Y."/>
            <person name="Liou J."/>
            <person name="Liu S."/>
            <person name="Hsing Y."/>
            <person name="Raghuvanshi S."/>
            <person name="Mohanty A."/>
            <person name="Bharti A.K."/>
            <person name="Gaur A."/>
            <person name="Gupta V."/>
            <person name="Kumar D."/>
            <person name="Ravi V."/>
            <person name="Vij S."/>
            <person name="Kapur A."/>
            <person name="Khurana P."/>
            <person name="Khurana P."/>
            <person name="Khurana J.P."/>
            <person name="Tyagi A.K."/>
            <person name="Gaikwad K."/>
            <person name="Singh A."/>
            <person name="Dalal V."/>
            <person name="Srivastava S."/>
            <person name="Dixit A."/>
            <person name="Pal A.K."/>
            <person name="Ghazi I.A."/>
            <person name="Yadav M."/>
            <person name="Pandit A."/>
            <person name="Bhargava A."/>
            <person name="Sureshbabu K."/>
            <person name="Batra K."/>
            <person name="Sharma T.R."/>
            <person name="Mohapatra T."/>
            <person name="Singh N.K."/>
            <person name="Messing J."/>
            <person name="Nelson A.B."/>
            <person name="Fuks G."/>
            <person name="Kavchok S."/>
            <person name="Keizer G."/>
            <person name="Linton E."/>
            <person name="Llaca V."/>
            <person name="Song R."/>
            <person name="Tanyolac B."/>
            <person name="Young S."/>
            <person name="Ho-Il K."/>
            <person name="Hahn J.H."/>
            <person name="Sangsakoo G."/>
            <person name="Vanavichit A."/>
            <person name="de Mattos Luiz.A.T."/>
            <person name="Zimmer P.D."/>
            <person name="Malone G."/>
            <person name="Dellagostin O."/>
            <person name="de Oliveira A.C."/>
            <person name="Bevan M."/>
            <person name="Bancroft I."/>
            <person name="Minx P."/>
            <person name="Cordum H."/>
            <person name="Wilson R."/>
            <person name="Cheng Z."/>
            <person name="Jin W."/>
            <person name="Jiang J."/>
            <person name="Leong S.A."/>
            <person name="Iwama H."/>
            <person name="Gojobori T."/>
            <person name="Itoh T."/>
            <person name="Niimura Y."/>
            <person name="Fujii Y."/>
            <person name="Habara T."/>
            <person name="Sakai H."/>
            <person name="Sato Y."/>
            <person name="Wilson G."/>
            <person name="Kumar K."/>
            <person name="McCouch S."/>
            <person name="Juretic N."/>
            <person name="Hoen D."/>
            <person name="Wright S."/>
            <person name="Bruskiewich R."/>
            <person name="Bureau T."/>
            <person name="Miyao A."/>
            <person name="Hirochika H."/>
            <person name="Nishikawa T."/>
            <person name="Kadowaki K."/>
            <person name="Sugiura M."/>
            <person name="Burr B."/>
            <person name="Sasaki T."/>
        </authorList>
    </citation>
    <scope>NUCLEOTIDE SEQUENCE [LARGE SCALE GENOMIC DNA]</scope>
    <source>
        <strain evidence="2">cv. Nipponbare</strain>
    </source>
</reference>
<dbReference type="AlphaFoldDB" id="Q5Z6L6"/>
<dbReference type="EMBL" id="AP005387">
    <property type="protein sequence ID" value="BAD54403.1"/>
    <property type="molecule type" value="Genomic_DNA"/>
</dbReference>
<protein>
    <submittedName>
        <fullName evidence="1">Uncharacterized protein</fullName>
    </submittedName>
</protein>
<proteinExistence type="predicted"/>
<evidence type="ECO:0000313" key="1">
    <source>
        <dbReference type="EMBL" id="BAD54403.1"/>
    </source>
</evidence>